<reference evidence="1" key="1">
    <citation type="submission" date="2021-06" db="EMBL/GenBank/DDBJ databases">
        <authorList>
            <person name="Kallberg Y."/>
            <person name="Tangrot J."/>
            <person name="Rosling A."/>
        </authorList>
    </citation>
    <scope>NUCLEOTIDE SEQUENCE</scope>
    <source>
        <strain evidence="1">MA461A</strain>
    </source>
</reference>
<comment type="caution">
    <text evidence="1">The sequence shown here is derived from an EMBL/GenBank/DDBJ whole genome shotgun (WGS) entry which is preliminary data.</text>
</comment>
<sequence length="132" mass="15271">MEISNEAKEGFIKKTDVLVLLDPTYLGVYEHSNRMFHHYDSLAGFNFEFFRPFCEQVLVKLGVSKNNLKSEVTPQQKNGNDCGVYVIAIIKFMVEKYRNSPSNFSLQLNKQEAKSIHDSIPEIRKELGRRLI</sequence>
<organism evidence="1 2">
    <name type="scientific">Racocetra persica</name>
    <dbReference type="NCBI Taxonomy" id="160502"/>
    <lineage>
        <taxon>Eukaryota</taxon>
        <taxon>Fungi</taxon>
        <taxon>Fungi incertae sedis</taxon>
        <taxon>Mucoromycota</taxon>
        <taxon>Glomeromycotina</taxon>
        <taxon>Glomeromycetes</taxon>
        <taxon>Diversisporales</taxon>
        <taxon>Gigasporaceae</taxon>
        <taxon>Racocetra</taxon>
    </lineage>
</organism>
<name>A0ACA9N9T6_9GLOM</name>
<keyword evidence="2" id="KW-1185">Reference proteome</keyword>
<evidence type="ECO:0000313" key="1">
    <source>
        <dbReference type="EMBL" id="CAG8638019.1"/>
    </source>
</evidence>
<dbReference type="EMBL" id="CAJVQC010012412">
    <property type="protein sequence ID" value="CAG8638019.1"/>
    <property type="molecule type" value="Genomic_DNA"/>
</dbReference>
<gene>
    <name evidence="1" type="ORF">RPERSI_LOCUS7364</name>
</gene>
<evidence type="ECO:0000313" key="2">
    <source>
        <dbReference type="Proteomes" id="UP000789920"/>
    </source>
</evidence>
<dbReference type="Proteomes" id="UP000789920">
    <property type="component" value="Unassembled WGS sequence"/>
</dbReference>
<protein>
    <submittedName>
        <fullName evidence="1">11501_t:CDS:1</fullName>
    </submittedName>
</protein>
<accession>A0ACA9N9T6</accession>
<proteinExistence type="predicted"/>